<dbReference type="PANTHER" id="PTHR12338">
    <property type="entry name" value="AUTOTRANSPORTER"/>
    <property type="match status" value="1"/>
</dbReference>
<dbReference type="SUPFAM" id="SSF51126">
    <property type="entry name" value="Pectin lyase-like"/>
    <property type="match status" value="1"/>
</dbReference>
<dbReference type="Pfam" id="PF05860">
    <property type="entry name" value="TPS"/>
    <property type="match status" value="1"/>
</dbReference>
<dbReference type="InterPro" id="IPR012334">
    <property type="entry name" value="Pectin_lyas_fold"/>
</dbReference>
<accession>A0A177NUX7</accession>
<evidence type="ECO:0000256" key="1">
    <source>
        <dbReference type="ARBA" id="ARBA00004613"/>
    </source>
</evidence>
<dbReference type="InterPro" id="IPR021026">
    <property type="entry name" value="Filamn_hemagglutn_DUF3739"/>
</dbReference>
<dbReference type="InterPro" id="IPR011050">
    <property type="entry name" value="Pectin_lyase_fold/virulence"/>
</dbReference>
<evidence type="ECO:0000256" key="2">
    <source>
        <dbReference type="ARBA" id="ARBA00022525"/>
    </source>
</evidence>
<dbReference type="InterPro" id="IPR008638">
    <property type="entry name" value="FhaB/CdiA-like_TPS"/>
</dbReference>
<dbReference type="PANTHER" id="PTHR12338:SF8">
    <property type="entry name" value="HEME_HEMOPEXIN-BINDING PROTEIN"/>
    <property type="match status" value="1"/>
</dbReference>
<feature type="domain" description="Filamentous haemagglutinin FhaB/tRNA nuclease CdiA-like TPS" evidence="4">
    <location>
        <begin position="59"/>
        <end position="172"/>
    </location>
</feature>
<dbReference type="Proteomes" id="UP000077628">
    <property type="component" value="Unassembled WGS sequence"/>
</dbReference>
<dbReference type="STRING" id="702114.A1355_02645"/>
<dbReference type="RefSeq" id="WP_064026959.1">
    <property type="nucleotide sequence ID" value="NZ_LUUK01000100.1"/>
</dbReference>
<evidence type="ECO:0000313" key="6">
    <source>
        <dbReference type="Proteomes" id="UP000077628"/>
    </source>
</evidence>
<protein>
    <recommendedName>
        <fullName evidence="4">Filamentous haemagglutinin FhaB/tRNA nuclease CdiA-like TPS domain-containing protein</fullName>
    </recommendedName>
</protein>
<reference evidence="6" key="1">
    <citation type="submission" date="2016-03" db="EMBL/GenBank/DDBJ databases">
        <authorList>
            <person name="Heylen K."/>
            <person name="De Vos P."/>
            <person name="Vekeman B."/>
        </authorList>
    </citation>
    <scope>NUCLEOTIDE SEQUENCE [LARGE SCALE GENOMIC DNA]</scope>
    <source>
        <strain evidence="6">R-45383</strain>
    </source>
</reference>
<comment type="subcellular location">
    <subcellularLocation>
        <location evidence="1">Secreted</location>
    </subcellularLocation>
</comment>
<keyword evidence="6" id="KW-1185">Reference proteome</keyword>
<dbReference type="NCBIfam" id="TIGR01901">
    <property type="entry name" value="adhes_NPXG"/>
    <property type="match status" value="1"/>
</dbReference>
<keyword evidence="3" id="KW-0732">Signal</keyword>
<proteinExistence type="predicted"/>
<dbReference type="Gene3D" id="2.160.20.10">
    <property type="entry name" value="Single-stranded right-handed beta-helix, Pectin lyase-like"/>
    <property type="match status" value="1"/>
</dbReference>
<keyword evidence="2" id="KW-0964">Secreted</keyword>
<evidence type="ECO:0000313" key="5">
    <source>
        <dbReference type="EMBL" id="OAI21394.1"/>
    </source>
</evidence>
<name>A0A177NUX7_9GAMM</name>
<dbReference type="GO" id="GO:0005576">
    <property type="term" value="C:extracellular region"/>
    <property type="evidence" value="ECO:0007669"/>
    <property type="project" value="UniProtKB-SubCell"/>
</dbReference>
<comment type="caution">
    <text evidence="5">The sequence shown here is derived from an EMBL/GenBank/DDBJ whole genome shotgun (WGS) entry which is preliminary data.</text>
</comment>
<dbReference type="SMART" id="SM00912">
    <property type="entry name" value="Haemagg_act"/>
    <property type="match status" value="1"/>
</dbReference>
<evidence type="ECO:0000259" key="4">
    <source>
        <dbReference type="SMART" id="SM00912"/>
    </source>
</evidence>
<gene>
    <name evidence="5" type="ORF">A1355_02645</name>
</gene>
<evidence type="ECO:0000256" key="3">
    <source>
        <dbReference type="ARBA" id="ARBA00022729"/>
    </source>
</evidence>
<dbReference type="OrthoDB" id="218680at2"/>
<sequence>MKSQRSPFSFKLAPLAVCIRRILAGGLLAGAGGELLADAGLPVAVGAGASPGSSIAELANPALHPTIDVGHASASYSADGQKLTINQTTAKTVLDWQSFNVDAGKSVQFAQPGSGSIALNNIHQLDASKIYGNLSANGQVYLVNANGFVFGKGASVNVNSLVATTLKIEDEVFDKGIANVVDAGATGINPPPVAALTGDGAVYRDLGNGQREKIRILVENGAAISAANSGRVLMAAPDVENDGTITAPDGQVLLVGATDKVYLQASDSSDVRGLLVEVATGGSVENVGKILTERGNTTMLGFAVSQQGVVSASTSVALNGSVRLLAREGAQLTGTSTYKLKPKTTTRAQAGEDGLGRQARVVLDGGSLTEVALDASGGTAVDEQAQPRSRIDIEAGTIRLKNGAQIVAHAGDVNLIASAQPDAPLTQNIAGNASRIVLEQGSKIDVSGVKNVELAMSSNIVDLELRNYELRDAPLQKDGILHGKTVKVDVRDGTTLADASGAIAKRPHSVFERSIGAGTISLQSEGDLIVQTGANLDISGGYLSYLGGYVDTTQLLSDGRLFDLATANPNRTYQQIVSGRHYEAAYRQGGAAGTLSIRTQAARLDGNVFADTVGGLYQRDPTSAAAGGELNLDLAWSNTASQTVAFVGAANGGGEDIANVLALTPALFGHGLNHFELKTLGRFTIDAGVVLNLAAGGGFTVRAGTIDVQGSLIAPAGDVALTSVSGDLDGKLTLGTASRIDTSGLWINDIRDGRANSLQTLWLDGGDIALQAGGGLLLARGSSLAANGGARMTATHKVTGGTGGDIALKNNNASGGLSEFQLDATLSAVGLRQNGSLSIGTSRVEIANGAGQPIVTDGTLYLSSGWLQNANFGAYALTTTDGAVKIADNTRWQLRQTNWQLNGNALNVASGTPLSELVHLVLLPDYQRHAVDLSLTHVSQTSFTADGDSGGLLIGANAWLGADWGARFNLTSDSSIRIDGTLSAPAGTINIALTASDSDYDPNLGIFLGGLGQLNAVGTGVLTPNGAGLTQGDVKAGGTVTLTAARGYIAASAASSIDVSGGQARLDIVNAKGRTKQTIASAGGTINLTAAEGLILQGQLLAQTGAGSGAAGGVSGGTLNLALDTRGRAVGEFTTFPTGERVIRIGAEAEVLSSDVEAAIAAGVVPARLNGLAYIGARQIAQSGADRLSLANLSNGEIRFDGPVALNLEQSLTLDAPLIGHVGSGSAVLSANVVNLGSSLNRTVSGSPGAADTEDRLTFNANLINLFGATAIGGFAETRLLSNGDLRLTGINPNAEADLLGALKLAGNLTLGAREIYPTTLSQYTIAIDAAVNPDGTVTVLPGVGDSATPLSAAGKLTIAAAHIQSQGRLLAPFGNIELNAGSSLALLDGSVTSVSADTVIPFGRTQGGLDWLYPLAGFSNVQTATPAKSIVLSGPDINLAAGASVNLNGGGDLSAFEFVAGAGGSLDVLDTAGAYAILPAYSADFAAYDPIEFAKSGLSFGDSLHLSAALGKPGDNQYLAAGDYVLLPAHYALLPHAFLVTPQADTLDMAASTSGSLVDGTAVIAGYRYTANTGIAASRWSGFAVETGDVARTRSEYRETTASEFFGAKGAGLPQDAGNLALLAQGRLTLAADISATAAAGGLGGLLDIGANKISVVQDLNATAPADGVVVLAEQLNRLNVDSLLLGGRRQRGAADTRLSVSAETVTLGDGVRLQGREILLAARDRVGVGANAGVASSGKLDRSDAMLNVVNADGSSDGALLRVSAAAPTQVLRSAAALSGATGILEVESGAELSSGGSILLDGSRDVAFNGTIAMNGGDLALSSSRITLGGDGTAAGLNLSDSSLNGLNADRIALNSYNAIDFAGALHLAVKELTLNAANLRGVAGGQTASIVADTITLTHTGRAAAAQTLAGDMRLDLSARNSLSLAEGEYAWSGFGQVALSAGVALIDDGTATIHSTADLAVTAPVWTASAGANTVIELGGHDLTVGAGNGGAVGGGLGARLTVNARDIVQQGRIELAAGGVTLNAGRDLTVGGDIDAAGRVVNLADAVAYAGGGYISLTAEQGKLAILNGARLDVSGSSLGGDAGSLNLAAANGELTLAGSLVGHAHAGAVGGGLALDSQTLSPAQWAGLLGQLHGGGFNGDIAIRQRLGDITITAGQSLQATNITLAAGSGSLTVAGELSVSGAQAGKLQLAAGDALAILAGAKLGAVSSGTDKAGGSITLTSTDADGDGLEGVAIAAGAALDVSGGGAGGDVEVIVNRNGDDDAAVDIAAGSVAGAASLKVAAMAHYATDTITNAQIKQWYDDTRVFMTAAADNADLSGRLGGFTLQPGLDVQGSGSLDLNLSENLATATWTRVGSAGVWRTKLDNIAGAVQALRRLNSDGSVSKEYSYFSPASSNIPCTLTNCALNAGTYYFDANPNSPTYRTLFFKGSTNANPRTLSGLTEFNGWDLALPYANGQDWHFGAEQVPGLLVIRAAENLDINQNLSDGIASYDGKQLNALLDTSRAWGSREVLQTGASWSYQLVAGADLSSANLMGLLSAPALGTGNLTVGANSRIRTGTGDIEIAAAGNIKLTDWTSAIYTMGRADTVDRYGSLTGFTVSNEFFVEYPLAGGDLSLKAGGDIIGAVSSQFLSDWLQRGSVSSPANDGTLTGATAWGIAFDAPATFNGQNQSFGFRENLGALGGGTIDVNAGRDILNLSVMLPTSAKLTGAVDADGNIAESPPLIRGGGDLNLRAGGDIAGGVFFVDKGNANLKAGGAITASRADPDAPEGSVGYAAGPIFAIGDSVFNVQAATGIAVGAVVNPFGVPPANNPASNTTIVNSYFFNYGPGSGIALQTLAGDIDFNNDAELINELAKTFPTANSDPQTYISLAATELMSNYYPGNLTGHALSGDINIHNSMLLFPSSGGTLDLAAWGNLTLGIDTLSSSEIRQLDADPNLLPSVLTPTNTSGNWPEHADVSVHANDSRSNRLIAAHGSIVGIGSASVITAKATTFYAGLDFKNLGVAMQNLHADDVSSISAGRDILYELIRNPTTGEFNGTIAQIELAGPGLLNVWAGRNIDLGVSGGIISVGNLHNVALPSQGADISVLAGNRFSDSTAPLEDFLNTYVVSGNYQSLRASLEQQTTPIGRLQIALAVLFDEIRASAKAAAMTTGAKQQAAYQRGYDAIALLFPDAPAGDIKLFFSRIQTVQGGDVNLLAPGGMINVGLASGFTGGKADQADLGIMAQREGNINILVKNDLQVNQQRVFTLAGGDITVWSSEGNIDAGRGAKAALATAAPRISIDKSTSQLIVEFPPTISGSGIRAQSGYNSDRIGNVVLAAPKGVVDAGEAGIGGQNVTIAATAVIGASNIQVLGSSIGFGQILALPTMPDNAGAAAAAASRSASTNEAAAEQQTDDSAAGRSVKVALLDSQLLGFGACSLADIKSGKAGCGD</sequence>
<dbReference type="EMBL" id="LUUK01000100">
    <property type="protein sequence ID" value="OAI21394.1"/>
    <property type="molecule type" value="Genomic_DNA"/>
</dbReference>
<organism evidence="5 6">
    <name type="scientific">Methylomonas koyamae</name>
    <dbReference type="NCBI Taxonomy" id="702114"/>
    <lineage>
        <taxon>Bacteria</taxon>
        <taxon>Pseudomonadati</taxon>
        <taxon>Pseudomonadota</taxon>
        <taxon>Gammaproteobacteria</taxon>
        <taxon>Methylococcales</taxon>
        <taxon>Methylococcaceae</taxon>
        <taxon>Methylomonas</taxon>
    </lineage>
</organism>
<dbReference type="Pfam" id="PF12545">
    <property type="entry name" value="DUF3739"/>
    <property type="match status" value="1"/>
</dbReference>
<dbReference type="InterPro" id="IPR050909">
    <property type="entry name" value="Bact_Autotransporter_VF"/>
</dbReference>